<evidence type="ECO:0000256" key="11">
    <source>
        <dbReference type="SAM" id="SignalP"/>
    </source>
</evidence>
<keyword evidence="8" id="KW-1015">Disulfide bond</keyword>
<dbReference type="PROSITE" id="PS50835">
    <property type="entry name" value="IG_LIKE"/>
    <property type="match status" value="2"/>
</dbReference>
<dbReference type="GO" id="GO:0030277">
    <property type="term" value="P:maintenance of gastrointestinal epithelium"/>
    <property type="evidence" value="ECO:0007669"/>
    <property type="project" value="InterPro"/>
</dbReference>
<feature type="signal peptide" evidence="11">
    <location>
        <begin position="1"/>
        <end position="22"/>
    </location>
</feature>
<name>A0A3Q0S6L1_AMPCI</name>
<dbReference type="InterPro" id="IPR003598">
    <property type="entry name" value="Ig_sub2"/>
</dbReference>
<evidence type="ECO:0000256" key="7">
    <source>
        <dbReference type="ARBA" id="ARBA00023136"/>
    </source>
</evidence>
<dbReference type="OMA" id="LGNSTCE"/>
<dbReference type="SMART" id="SM00408">
    <property type="entry name" value="IGc2"/>
    <property type="match status" value="2"/>
</dbReference>
<comment type="subcellular location">
    <subcellularLocation>
        <location evidence="1">Membrane</location>
        <topology evidence="1">Single-pass type I membrane protein</topology>
    </subcellularLocation>
</comment>
<dbReference type="Ensembl" id="ENSACIT00000018952.1">
    <property type="protein sequence ID" value="ENSACIP00000018457.1"/>
    <property type="gene ID" value="ENSACIG00000014404.1"/>
</dbReference>
<evidence type="ECO:0000256" key="8">
    <source>
        <dbReference type="ARBA" id="ARBA00023157"/>
    </source>
</evidence>
<feature type="transmembrane region" description="Helical" evidence="10">
    <location>
        <begin position="254"/>
        <end position="277"/>
    </location>
</feature>
<evidence type="ECO:0000313" key="13">
    <source>
        <dbReference type="Ensembl" id="ENSACIP00000018457.1"/>
    </source>
</evidence>
<dbReference type="SUPFAM" id="SSF48726">
    <property type="entry name" value="Immunoglobulin"/>
    <property type="match status" value="2"/>
</dbReference>
<reference evidence="13" key="1">
    <citation type="submission" date="2025-08" db="UniProtKB">
        <authorList>
            <consortium name="Ensembl"/>
        </authorList>
    </citation>
    <scope>IDENTIFICATION</scope>
</reference>
<dbReference type="InterPro" id="IPR029861">
    <property type="entry name" value="VSIG1"/>
</dbReference>
<keyword evidence="6 10" id="KW-1133">Transmembrane helix</keyword>
<feature type="domain" description="Ig-like" evidence="12">
    <location>
        <begin position="163"/>
        <end position="247"/>
    </location>
</feature>
<dbReference type="InterPro" id="IPR013106">
    <property type="entry name" value="Ig_V-set"/>
</dbReference>
<feature type="domain" description="Ig-like" evidence="12">
    <location>
        <begin position="26"/>
        <end position="153"/>
    </location>
</feature>
<evidence type="ECO:0000259" key="12">
    <source>
        <dbReference type="PROSITE" id="PS50835"/>
    </source>
</evidence>
<dbReference type="InterPro" id="IPR003599">
    <property type="entry name" value="Ig_sub"/>
</dbReference>
<protein>
    <recommendedName>
        <fullName evidence="2">V-set and immunoglobulin domain-containing protein 1</fullName>
    </recommendedName>
</protein>
<dbReference type="InterPro" id="IPR007110">
    <property type="entry name" value="Ig-like_dom"/>
</dbReference>
<keyword evidence="4 11" id="KW-0732">Signal</keyword>
<dbReference type="InterPro" id="IPR013783">
    <property type="entry name" value="Ig-like_fold"/>
</dbReference>
<dbReference type="Proteomes" id="UP000261340">
    <property type="component" value="Unplaced"/>
</dbReference>
<evidence type="ECO:0000256" key="5">
    <source>
        <dbReference type="ARBA" id="ARBA00022737"/>
    </source>
</evidence>
<evidence type="ECO:0000256" key="1">
    <source>
        <dbReference type="ARBA" id="ARBA00004479"/>
    </source>
</evidence>
<dbReference type="Gene3D" id="2.60.40.10">
    <property type="entry name" value="Immunoglobulins"/>
    <property type="match status" value="2"/>
</dbReference>
<dbReference type="Pfam" id="PF07686">
    <property type="entry name" value="V-set"/>
    <property type="match status" value="1"/>
</dbReference>
<evidence type="ECO:0000313" key="14">
    <source>
        <dbReference type="Proteomes" id="UP000261340"/>
    </source>
</evidence>
<dbReference type="PANTHER" id="PTHR44974:SF1">
    <property type="entry name" value="V-SET AND IMMUNOGLOBULIN DOMAIN-CONTAINING PROTEIN 1"/>
    <property type="match status" value="1"/>
</dbReference>
<keyword evidence="5" id="KW-0677">Repeat</keyword>
<feature type="chain" id="PRO_5018659979" description="V-set and immunoglobulin domain-containing protein 1" evidence="11">
    <location>
        <begin position="23"/>
        <end position="375"/>
    </location>
</feature>
<dbReference type="PANTHER" id="PTHR44974">
    <property type="entry name" value="V-SET AND IMMUNOGLOBULIN DOMAIN-CONTAINING PROTEIN 1"/>
    <property type="match status" value="1"/>
</dbReference>
<proteinExistence type="predicted"/>
<keyword evidence="3 10" id="KW-0812">Transmembrane</keyword>
<keyword evidence="7 10" id="KW-0472">Membrane</keyword>
<organism evidence="13 14">
    <name type="scientific">Amphilophus citrinellus</name>
    <name type="common">Midas cichlid</name>
    <name type="synonym">Cichlasoma citrinellum</name>
    <dbReference type="NCBI Taxonomy" id="61819"/>
    <lineage>
        <taxon>Eukaryota</taxon>
        <taxon>Metazoa</taxon>
        <taxon>Chordata</taxon>
        <taxon>Craniata</taxon>
        <taxon>Vertebrata</taxon>
        <taxon>Euteleostomi</taxon>
        <taxon>Actinopterygii</taxon>
        <taxon>Neopterygii</taxon>
        <taxon>Teleostei</taxon>
        <taxon>Neoteleostei</taxon>
        <taxon>Acanthomorphata</taxon>
        <taxon>Ovalentaria</taxon>
        <taxon>Cichlomorphae</taxon>
        <taxon>Cichliformes</taxon>
        <taxon>Cichlidae</taxon>
        <taxon>New World cichlids</taxon>
        <taxon>Cichlasomatinae</taxon>
        <taxon>Heroini</taxon>
        <taxon>Amphilophus</taxon>
    </lineage>
</organism>
<reference evidence="13" key="2">
    <citation type="submission" date="2025-09" db="UniProtKB">
        <authorList>
            <consortium name="Ensembl"/>
        </authorList>
    </citation>
    <scope>IDENTIFICATION</scope>
</reference>
<evidence type="ECO:0000256" key="6">
    <source>
        <dbReference type="ARBA" id="ARBA00022989"/>
    </source>
</evidence>
<dbReference type="SMART" id="SM00409">
    <property type="entry name" value="IG"/>
    <property type="match status" value="2"/>
</dbReference>
<dbReference type="InterPro" id="IPR036179">
    <property type="entry name" value="Ig-like_dom_sf"/>
</dbReference>
<accession>A0A3Q0S6L1</accession>
<evidence type="ECO:0000256" key="10">
    <source>
        <dbReference type="SAM" id="Phobius"/>
    </source>
</evidence>
<dbReference type="STRING" id="61819.ENSACIP00000018457"/>
<evidence type="ECO:0000256" key="2">
    <source>
        <dbReference type="ARBA" id="ARBA00017514"/>
    </source>
</evidence>
<dbReference type="Pfam" id="PF13927">
    <property type="entry name" value="Ig_3"/>
    <property type="match status" value="1"/>
</dbReference>
<evidence type="ECO:0000256" key="3">
    <source>
        <dbReference type="ARBA" id="ARBA00022692"/>
    </source>
</evidence>
<keyword evidence="9" id="KW-0393">Immunoglobulin domain</keyword>
<evidence type="ECO:0000256" key="9">
    <source>
        <dbReference type="ARBA" id="ARBA00023319"/>
    </source>
</evidence>
<dbReference type="AlphaFoldDB" id="A0A3Q0S6L1"/>
<sequence>TFLLLFHHLFLLLNRTPWYCFAGCVELITVTTPQKYVNVTAGGSVLLQCEFATTAATTTSLTIQWDLVSTSFVGQKQVDAHCCSDYSFICYYQLGQTAINKPYEGRIQPPTAPGTTRNASIIMKNMQASDSGIYSCEVHNFPDVDGQTRASIIVNVLEKPSDPYCAVHGDVESGHLVTLTCHSERGSPTPTYSWTRLDQTKTRRPVLGKTTITGILEIKNISQFEFGEYQCNATNAVGFAACTIELSPEAGDGVIAGAVIGALLGCVLIILVAWFIAHTVKKRKYNAVKTAEANEMKIHVEHRADARHVVSVAVCSLNVLVPDGHLSKQLKVFRRLLPQFFCSMEPIHEQRPPPSSLMLETVENLDSAQTITSIK</sequence>
<dbReference type="GeneTree" id="ENSGT00940000160507"/>
<dbReference type="GO" id="GO:0003382">
    <property type="term" value="P:epithelial cell morphogenesis"/>
    <property type="evidence" value="ECO:0007669"/>
    <property type="project" value="InterPro"/>
</dbReference>
<keyword evidence="14" id="KW-1185">Reference proteome</keyword>
<evidence type="ECO:0000256" key="4">
    <source>
        <dbReference type="ARBA" id="ARBA00022729"/>
    </source>
</evidence>
<dbReference type="GO" id="GO:0005886">
    <property type="term" value="C:plasma membrane"/>
    <property type="evidence" value="ECO:0007669"/>
    <property type="project" value="InterPro"/>
</dbReference>